<comment type="caution">
    <text evidence="4">The sequence shown here is derived from an EMBL/GenBank/DDBJ whole genome shotgun (WGS) entry which is preliminary data.</text>
</comment>
<reference evidence="4" key="1">
    <citation type="journal article" date="2020" name="Fungal Divers.">
        <title>Resolving the Mortierellaceae phylogeny through synthesis of multi-gene phylogenetics and phylogenomics.</title>
        <authorList>
            <person name="Vandepol N."/>
            <person name="Liber J."/>
            <person name="Desiro A."/>
            <person name="Na H."/>
            <person name="Kennedy M."/>
            <person name="Barry K."/>
            <person name="Grigoriev I.V."/>
            <person name="Miller A.N."/>
            <person name="O'Donnell K."/>
            <person name="Stajich J.E."/>
            <person name="Bonito G."/>
        </authorList>
    </citation>
    <scope>NUCLEOTIDE SEQUENCE</scope>
    <source>
        <strain evidence="4">NVP60</strain>
    </source>
</reference>
<feature type="chain" id="PRO_5040322274" evidence="3">
    <location>
        <begin position="25"/>
        <end position="399"/>
    </location>
</feature>
<organism evidence="4 5">
    <name type="scientific">Linnemannia gamsii</name>
    <dbReference type="NCBI Taxonomy" id="64522"/>
    <lineage>
        <taxon>Eukaryota</taxon>
        <taxon>Fungi</taxon>
        <taxon>Fungi incertae sedis</taxon>
        <taxon>Mucoromycota</taxon>
        <taxon>Mortierellomycotina</taxon>
        <taxon>Mortierellomycetes</taxon>
        <taxon>Mortierellales</taxon>
        <taxon>Mortierellaceae</taxon>
        <taxon>Linnemannia</taxon>
    </lineage>
</organism>
<feature type="compositionally biased region" description="Gly residues" evidence="1">
    <location>
        <begin position="303"/>
        <end position="312"/>
    </location>
</feature>
<name>A0A9P6R2K2_9FUNG</name>
<feature type="compositionally biased region" description="Gly residues" evidence="1">
    <location>
        <begin position="168"/>
        <end position="182"/>
    </location>
</feature>
<keyword evidence="3" id="KW-0732">Signal</keyword>
<keyword evidence="2" id="KW-0812">Transmembrane</keyword>
<feature type="compositionally biased region" description="Low complexity" evidence="1">
    <location>
        <begin position="183"/>
        <end position="205"/>
    </location>
</feature>
<gene>
    <name evidence="4" type="ORF">BGZ97_000365</name>
</gene>
<dbReference type="AlphaFoldDB" id="A0A9P6R2K2"/>
<proteinExistence type="predicted"/>
<evidence type="ECO:0000256" key="3">
    <source>
        <dbReference type="SAM" id="SignalP"/>
    </source>
</evidence>
<feature type="region of interest" description="Disordered" evidence="1">
    <location>
        <begin position="333"/>
        <end position="399"/>
    </location>
</feature>
<evidence type="ECO:0000313" key="4">
    <source>
        <dbReference type="EMBL" id="KAG0307525.1"/>
    </source>
</evidence>
<protein>
    <submittedName>
        <fullName evidence="4">Uncharacterized protein</fullName>
    </submittedName>
</protein>
<feature type="compositionally biased region" description="Low complexity" evidence="1">
    <location>
        <begin position="343"/>
        <end position="357"/>
    </location>
</feature>
<dbReference type="Proteomes" id="UP000823405">
    <property type="component" value="Unassembled WGS sequence"/>
</dbReference>
<feature type="region of interest" description="Disordered" evidence="1">
    <location>
        <begin position="130"/>
        <end position="211"/>
    </location>
</feature>
<feature type="signal peptide" evidence="3">
    <location>
        <begin position="1"/>
        <end position="24"/>
    </location>
</feature>
<feature type="compositionally biased region" description="Low complexity" evidence="1">
    <location>
        <begin position="140"/>
        <end position="154"/>
    </location>
</feature>
<feature type="compositionally biased region" description="Gly residues" evidence="1">
    <location>
        <begin position="281"/>
        <end position="290"/>
    </location>
</feature>
<feature type="transmembrane region" description="Helical" evidence="2">
    <location>
        <begin position="214"/>
        <end position="236"/>
    </location>
</feature>
<dbReference type="OrthoDB" id="2439953at2759"/>
<keyword evidence="2" id="KW-1133">Transmembrane helix</keyword>
<keyword evidence="5" id="KW-1185">Reference proteome</keyword>
<sequence>MFSRATSGWTQLSALVVLTSFLATSNIFSSSSYSSLVSAAVPGFCPECETYAMVVKPCGGTFEPKDIAIDGTYNPLQSDAACVCKSVIQRLLWNCAKCMSLSGGKLAKSPPPQQYQMTCQNTWAQPPANWNAAYTGPVAPGTTSPLNPGGTNPTGNPPPVNPDPATTGGNGGNGGNGNGGSVSGTASGSSPSGSGTAGDSTSGTGEPTGPNGTAIGISLGIIGVAAVGGAAAVVMMKRRRRRHTPLELDDSYVGLDNQWEKPPRPQSPPMMPAPIASGARAGAGGAGGMGRPSPFESRPGNGSVSGGGSVIGGYDGSQYDQYDYHQGGGSTVVGSNYGDYDDGYGNKQQQHGGYNNQGYGGYGHHDQGYPPHDHQGAYNHDYGYDHPVPTSNAPYHGGR</sequence>
<feature type="region of interest" description="Disordered" evidence="1">
    <location>
        <begin position="255"/>
        <end position="312"/>
    </location>
</feature>
<keyword evidence="2" id="KW-0472">Membrane</keyword>
<evidence type="ECO:0000256" key="1">
    <source>
        <dbReference type="SAM" id="MobiDB-lite"/>
    </source>
</evidence>
<evidence type="ECO:0000256" key="2">
    <source>
        <dbReference type="SAM" id="Phobius"/>
    </source>
</evidence>
<evidence type="ECO:0000313" key="5">
    <source>
        <dbReference type="Proteomes" id="UP000823405"/>
    </source>
</evidence>
<feature type="compositionally biased region" description="Basic and acidic residues" evidence="1">
    <location>
        <begin position="363"/>
        <end position="375"/>
    </location>
</feature>
<dbReference type="EMBL" id="JAAAIN010001063">
    <property type="protein sequence ID" value="KAG0307525.1"/>
    <property type="molecule type" value="Genomic_DNA"/>
</dbReference>
<accession>A0A9P6R2K2</accession>